<dbReference type="Pfam" id="PF01551">
    <property type="entry name" value="Peptidase_M23"/>
    <property type="match status" value="1"/>
</dbReference>
<dbReference type="InterPro" id="IPR011055">
    <property type="entry name" value="Dup_hybrid_motif"/>
</dbReference>
<feature type="domain" description="M23ase beta-sheet core" evidence="2">
    <location>
        <begin position="489"/>
        <end position="583"/>
    </location>
</feature>
<comment type="caution">
    <text evidence="3">The sequence shown here is derived from an EMBL/GenBank/DDBJ whole genome shotgun (WGS) entry which is preliminary data.</text>
</comment>
<evidence type="ECO:0000259" key="2">
    <source>
        <dbReference type="Pfam" id="PF01551"/>
    </source>
</evidence>
<dbReference type="Gene3D" id="2.70.70.10">
    <property type="entry name" value="Glucose Permease (Domain IIA)"/>
    <property type="match status" value="1"/>
</dbReference>
<keyword evidence="1" id="KW-0732">Signal</keyword>
<dbReference type="CDD" id="cd12797">
    <property type="entry name" value="M23_peptidase"/>
    <property type="match status" value="1"/>
</dbReference>
<dbReference type="RefSeq" id="WP_311689711.1">
    <property type="nucleotide sequence ID" value="NZ_JAVRHL010000001.1"/>
</dbReference>
<dbReference type="InterPro" id="IPR050570">
    <property type="entry name" value="Cell_wall_metabolism_enzyme"/>
</dbReference>
<evidence type="ECO:0000256" key="1">
    <source>
        <dbReference type="ARBA" id="ARBA00022729"/>
    </source>
</evidence>
<name>A0ABU3DE55_9RHOB</name>
<organism evidence="3 4">
    <name type="scientific">Tropicimonas omnivorans</name>
    <dbReference type="NCBI Taxonomy" id="3075590"/>
    <lineage>
        <taxon>Bacteria</taxon>
        <taxon>Pseudomonadati</taxon>
        <taxon>Pseudomonadota</taxon>
        <taxon>Alphaproteobacteria</taxon>
        <taxon>Rhodobacterales</taxon>
        <taxon>Roseobacteraceae</taxon>
        <taxon>Tropicimonas</taxon>
    </lineage>
</organism>
<proteinExistence type="predicted"/>
<dbReference type="Proteomes" id="UP001265259">
    <property type="component" value="Unassembled WGS sequence"/>
</dbReference>
<dbReference type="PANTHER" id="PTHR21666">
    <property type="entry name" value="PEPTIDASE-RELATED"/>
    <property type="match status" value="1"/>
</dbReference>
<protein>
    <submittedName>
        <fullName evidence="3">M23 family metallopeptidase</fullName>
    </submittedName>
</protein>
<evidence type="ECO:0000313" key="3">
    <source>
        <dbReference type="EMBL" id="MDT0681962.1"/>
    </source>
</evidence>
<reference evidence="3 4" key="1">
    <citation type="submission" date="2023-09" db="EMBL/GenBank/DDBJ databases">
        <authorList>
            <person name="Rey-Velasco X."/>
        </authorList>
    </citation>
    <scope>NUCLEOTIDE SEQUENCE [LARGE SCALE GENOMIC DNA]</scope>
    <source>
        <strain evidence="3 4">F158</strain>
    </source>
</reference>
<dbReference type="EMBL" id="JAVRHL010000001">
    <property type="protein sequence ID" value="MDT0681962.1"/>
    <property type="molecule type" value="Genomic_DNA"/>
</dbReference>
<dbReference type="PANTHER" id="PTHR21666:SF289">
    <property type="entry name" value="L-ALA--D-GLU ENDOPEPTIDASE"/>
    <property type="match status" value="1"/>
</dbReference>
<dbReference type="Gene3D" id="1.10.530.10">
    <property type="match status" value="1"/>
</dbReference>
<dbReference type="Gene3D" id="3.10.450.350">
    <property type="match status" value="1"/>
</dbReference>
<keyword evidence="4" id="KW-1185">Reference proteome</keyword>
<dbReference type="InterPro" id="IPR016047">
    <property type="entry name" value="M23ase_b-sheet_dom"/>
</dbReference>
<dbReference type="SUPFAM" id="SSF51261">
    <property type="entry name" value="Duplicated hybrid motif"/>
    <property type="match status" value="1"/>
</dbReference>
<evidence type="ECO:0000313" key="4">
    <source>
        <dbReference type="Proteomes" id="UP001265259"/>
    </source>
</evidence>
<gene>
    <name evidence="3" type="ORF">RM543_04630</name>
</gene>
<sequence>MMDEVDPRFREHRKRAKGRKRRRGLGRLILPVGVPLLALGALGGGLALTWDQWTFGPTDVQVEEDELDVDLVALEQEVAQTSAAFAAAFIDLAGDPMLIRLAEDGGSSATRRLPVPQELDAARVGAALVMVSDVMVSQEESFITTLPSSQEDFAFFQSQRFSPPGGDPIRPELDEGAVVQAAAQDAAEAPGSPLAAEETDFDEGGGWGESIDDTGQQITEFTETRIENTTSVAFVRDEEERQALSEDIFVRISAPRGLAELMEDRGFAEAEAAAVSEATQAFWGVEELASGQVVALRGVPGEGGDLGFAQLSLYDEETYFGTLARAGDGGIVEGSDPWVDDELFDYAEGQEAEGSLEQKYRMLDAFYSTAIRNRVPAVLVGEAIALLSKSHDLDAFANPGDRMSILYSPERLEEDTGAGQILHIAIRGEDVDVECFVYRTAPGQEYSCYDAQPRAGGGGAGGGMVTPVKGVLTSRFGPRTHPVLGTVRVHNGVDWAAPTGTPIHAAFAGTVSYAGDGGGYGNVVKVSHPGGFETRYAHMSRFGVQAGQAVNAGDVVGYVGTTGLSTGPHLHFELYLSGKPIDPLSTSGPVAGGGGGGGGAVETLVNQIIRVESAGNARAKNKLSTATGLGQFIESTWIRMMQTYRPDLVASLSRSELLDLRFDPTISREMVTNLAREGESYLRARGHHITAGRLYLCHFLGAAGAHQVLSAPDDAALVAVLGQPVIGANPFLRGRNVAYVKAWAEKKMSGSGAPVVTASAPVVAKEPDGLEDFRTAIRTVLTAG</sequence>
<accession>A0ABU3DE55</accession>